<feature type="compositionally biased region" description="Polar residues" evidence="1">
    <location>
        <begin position="189"/>
        <end position="203"/>
    </location>
</feature>
<dbReference type="HOGENOM" id="CLU_552155_0_0_1"/>
<evidence type="ECO:0000313" key="3">
    <source>
        <dbReference type="Proteomes" id="UP000007129"/>
    </source>
</evidence>
<dbReference type="InParanoid" id="K2RGE9"/>
<accession>K2RGE9</accession>
<organism evidence="2 3">
    <name type="scientific">Macrophomina phaseolina (strain MS6)</name>
    <name type="common">Charcoal rot fungus</name>
    <dbReference type="NCBI Taxonomy" id="1126212"/>
    <lineage>
        <taxon>Eukaryota</taxon>
        <taxon>Fungi</taxon>
        <taxon>Dikarya</taxon>
        <taxon>Ascomycota</taxon>
        <taxon>Pezizomycotina</taxon>
        <taxon>Dothideomycetes</taxon>
        <taxon>Dothideomycetes incertae sedis</taxon>
        <taxon>Botryosphaeriales</taxon>
        <taxon>Botryosphaeriaceae</taxon>
        <taxon>Macrophomina</taxon>
    </lineage>
</organism>
<dbReference type="VEuPathDB" id="FungiDB:MPH_01040"/>
<feature type="compositionally biased region" description="Polar residues" evidence="1">
    <location>
        <begin position="252"/>
        <end position="262"/>
    </location>
</feature>
<dbReference type="EMBL" id="AHHD01000045">
    <property type="protein sequence ID" value="EKG21606.1"/>
    <property type="molecule type" value="Genomic_DNA"/>
</dbReference>
<sequence length="494" mass="54025">MSLNCYSPTKRRVASPKKSSVTKSPDKEKPYAALDETQRSHAYRYNIGNNFYREQVDRDNATKTQSSSPDKKVFADALCEKSLPPEPETDSAPGTTVTTFMMQMNQPEFGQRQAPFRLVPETDEEALPTTRALIESRSETRLLRMMAQKTEISKYHTPPPYDSDDDTPPNAPRPLSSKDIPHKRKVSVPESTKTSFPNGSQSEKSLRHKSAKPPLGVDSPQGSASTSTSSNETRPAAESQHQIPTKAAKILGTSTSTGNHSAGSKWVLNLHRRKTQKGHANATSSLPKQVHELNEEDITALPSTLLTSNSAEPNRNISFGGTTRVAIDNSFSNRYQRLVREESDVTLPPTPPAKDTPPHIKDALTALPQEDPDHLAGLGINTAEDNDEVSNMDFAKDAVNGSKSESALFKHGAAEHAKLIHASPSLYSMQASVVGSRRGSKEHTLLPDGVRLSRQHDGGLTKEGYLPPTLYSSDQYSPSIYSPVFKTAETIDVS</sequence>
<reference evidence="2 3" key="1">
    <citation type="journal article" date="2012" name="BMC Genomics">
        <title>Tools to kill: Genome of one of the most destructive plant pathogenic fungi Macrophomina phaseolina.</title>
        <authorList>
            <person name="Islam M.S."/>
            <person name="Haque M.S."/>
            <person name="Islam M.M."/>
            <person name="Emdad E.M."/>
            <person name="Halim A."/>
            <person name="Hossen Q.M.M."/>
            <person name="Hossain M.Z."/>
            <person name="Ahmed B."/>
            <person name="Rahim S."/>
            <person name="Rahman M.S."/>
            <person name="Alam M.M."/>
            <person name="Hou S."/>
            <person name="Wan X."/>
            <person name="Saito J.A."/>
            <person name="Alam M."/>
        </authorList>
    </citation>
    <scope>NUCLEOTIDE SEQUENCE [LARGE SCALE GENOMIC DNA]</scope>
    <source>
        <strain evidence="2 3">MS6</strain>
    </source>
</reference>
<name>K2RGE9_MACPH</name>
<protein>
    <submittedName>
        <fullName evidence="2">Uncharacterized protein</fullName>
    </submittedName>
</protein>
<proteinExistence type="predicted"/>
<feature type="region of interest" description="Disordered" evidence="1">
    <location>
        <begin position="151"/>
        <end position="263"/>
    </location>
</feature>
<dbReference type="Proteomes" id="UP000007129">
    <property type="component" value="Unassembled WGS sequence"/>
</dbReference>
<dbReference type="eggNOG" id="ENOG502SQMH">
    <property type="taxonomic scope" value="Eukaryota"/>
</dbReference>
<dbReference type="OrthoDB" id="3930784at2759"/>
<gene>
    <name evidence="2" type="ORF">MPH_01040</name>
</gene>
<evidence type="ECO:0000256" key="1">
    <source>
        <dbReference type="SAM" id="MobiDB-lite"/>
    </source>
</evidence>
<feature type="region of interest" description="Disordered" evidence="1">
    <location>
        <begin position="1"/>
        <end position="40"/>
    </location>
</feature>
<evidence type="ECO:0000313" key="2">
    <source>
        <dbReference type="EMBL" id="EKG21606.1"/>
    </source>
</evidence>
<dbReference type="AlphaFoldDB" id="K2RGE9"/>
<comment type="caution">
    <text evidence="2">The sequence shown here is derived from an EMBL/GenBank/DDBJ whole genome shotgun (WGS) entry which is preliminary data.</text>
</comment>